<dbReference type="Pfam" id="PF01051">
    <property type="entry name" value="Rep3_N"/>
    <property type="match status" value="1"/>
</dbReference>
<dbReference type="InterPro" id="IPR036388">
    <property type="entry name" value="WH-like_DNA-bd_sf"/>
</dbReference>
<accession>A0A0H5QCR2</accession>
<dbReference type="EMBL" id="LN852802">
    <property type="protein sequence ID" value="CRY93942.1"/>
    <property type="molecule type" value="Genomic_DNA"/>
</dbReference>
<sequence length="289" mass="34291">MKQYHLPMQNVKKSNAICRAYWTPLNVYEPRIIALLASQIQPTDEDFKEYEIPFTALFTEKEYGGKDYIKLQKSLKSLVEKSITIKEDDGRIKIYPLFYSAEINPNSNSFKIAIHDKLKHHFIDLKQHYTQYNLLEFLTLSSTYSQRLFEYLKSWEDCESTQIAVEELHKILGVPEEYKKNFFNFKRRALVPALTEIMKKTGLEYVWEVKKQGRKITHIIFINSKPKAKTPDWLKKKIQKAQDIQNENQEEQRPSAHQQPEQANFSDLIKQLEEEKKRLVEESKKNKNK</sequence>
<proteinExistence type="predicted"/>
<evidence type="ECO:0000256" key="1">
    <source>
        <dbReference type="SAM" id="MobiDB-lite"/>
    </source>
</evidence>
<dbReference type="AlphaFoldDB" id="A0A0H5QCR2"/>
<dbReference type="InterPro" id="IPR036390">
    <property type="entry name" value="WH_DNA-bd_sf"/>
</dbReference>
<dbReference type="GO" id="GO:0006270">
    <property type="term" value="P:DNA replication initiation"/>
    <property type="evidence" value="ECO:0007669"/>
    <property type="project" value="InterPro"/>
</dbReference>
<reference evidence="3" key="2">
    <citation type="submission" date="2015-07" db="EMBL/GenBank/DDBJ databases">
        <title>Plasmids, circular viruses and viroids from rat gut.</title>
        <authorList>
            <person name="Jorgensen T.J."/>
            <person name="Hansen M.A."/>
            <person name="Xu Z."/>
            <person name="Tabak M.A."/>
            <person name="Sorensen S.J."/>
            <person name="Hansen L.H."/>
        </authorList>
    </citation>
    <scope>NUCLEOTIDE SEQUENCE</scope>
    <source>
        <plasmid evidence="3">pRGRH0112</plasmid>
    </source>
</reference>
<dbReference type="Pfam" id="PF21205">
    <property type="entry name" value="Rep3_C"/>
    <property type="match status" value="1"/>
</dbReference>
<name>A0A0H5QCR2_9ZZZZ</name>
<protein>
    <recommendedName>
        <fullName evidence="2">Initiator Rep protein WH1 domain-containing protein</fullName>
    </recommendedName>
</protein>
<feature type="region of interest" description="Disordered" evidence="1">
    <location>
        <begin position="238"/>
        <end position="268"/>
    </location>
</feature>
<feature type="compositionally biased region" description="Polar residues" evidence="1">
    <location>
        <begin position="255"/>
        <end position="265"/>
    </location>
</feature>
<keyword evidence="3" id="KW-0614">Plasmid</keyword>
<dbReference type="InterPro" id="IPR000525">
    <property type="entry name" value="Initiator_Rep_WH1"/>
</dbReference>
<geneLocation type="plasmid" evidence="3">
    <name>pRGRH0112</name>
</geneLocation>
<evidence type="ECO:0000313" key="3">
    <source>
        <dbReference type="EMBL" id="CRY93942.1"/>
    </source>
</evidence>
<feature type="domain" description="Initiator Rep protein WH1" evidence="2">
    <location>
        <begin position="11"/>
        <end position="153"/>
    </location>
</feature>
<reference evidence="3" key="1">
    <citation type="submission" date="2015-06" db="EMBL/GenBank/DDBJ databases">
        <authorList>
            <person name="Joergensen T."/>
        </authorList>
    </citation>
    <scope>NUCLEOTIDE SEQUENCE</scope>
    <source>
        <plasmid evidence="3">pRGRH0112</plasmid>
    </source>
</reference>
<dbReference type="Gene3D" id="1.10.10.10">
    <property type="entry name" value="Winged helix-like DNA-binding domain superfamily/Winged helix DNA-binding domain"/>
    <property type="match status" value="2"/>
</dbReference>
<organism evidence="3">
    <name type="scientific">uncultured prokaryote</name>
    <dbReference type="NCBI Taxonomy" id="198431"/>
    <lineage>
        <taxon>unclassified sequences</taxon>
        <taxon>environmental samples</taxon>
    </lineage>
</organism>
<evidence type="ECO:0000259" key="2">
    <source>
        <dbReference type="Pfam" id="PF01051"/>
    </source>
</evidence>
<dbReference type="SUPFAM" id="SSF46785">
    <property type="entry name" value="Winged helix' DNA-binding domain"/>
    <property type="match status" value="2"/>
</dbReference>
<dbReference type="GO" id="GO:0003887">
    <property type="term" value="F:DNA-directed DNA polymerase activity"/>
    <property type="evidence" value="ECO:0007669"/>
    <property type="project" value="InterPro"/>
</dbReference>